<dbReference type="InterPro" id="IPR001138">
    <property type="entry name" value="Zn2Cys6_DnaBD"/>
</dbReference>
<dbReference type="GO" id="GO:0008270">
    <property type="term" value="F:zinc ion binding"/>
    <property type="evidence" value="ECO:0007669"/>
    <property type="project" value="InterPro"/>
</dbReference>
<feature type="domain" description="Zn(2)-C6 fungal-type" evidence="7">
    <location>
        <begin position="18"/>
        <end position="47"/>
    </location>
</feature>
<comment type="caution">
    <text evidence="8">The sequence shown here is derived from an EMBL/GenBank/DDBJ whole genome shotgun (WGS) entry which is preliminary data.</text>
</comment>
<keyword evidence="9" id="KW-1185">Reference proteome</keyword>
<reference evidence="8" key="2">
    <citation type="journal article" date="2023" name="IMA Fungus">
        <title>Comparative genomic study of the Penicillium genus elucidates a diverse pangenome and 15 lateral gene transfer events.</title>
        <authorList>
            <person name="Petersen C."/>
            <person name="Sorensen T."/>
            <person name="Nielsen M.R."/>
            <person name="Sondergaard T.E."/>
            <person name="Sorensen J.L."/>
            <person name="Fitzpatrick D.A."/>
            <person name="Frisvad J.C."/>
            <person name="Nielsen K.L."/>
        </authorList>
    </citation>
    <scope>NUCLEOTIDE SEQUENCE</scope>
    <source>
        <strain evidence="8">IBT 29677</strain>
    </source>
</reference>
<sequence length="439" mass="48774">MPSARPEAPRSHRKGQYSCEFCRARKLRCDRPLPCTNCVSRGKTCHFGPSAGKRATTLADHQIPGQPQQQQQKRLPVMASFVSPVIARTNTGAPTSSSDQPPSLSATTTTPFISLANAGQAQLLQEVHSLRRLAADLERRVALSTSTSTATHQYEHHSPSPRTHIAVGQSGSPSSSESPRLDQVKDVVAHLEHVSTVQSSREPIHGDDLVFKLERIRNIPSAPSFTVHTGKPACCVLLPFHNETRFILDKFITNVSYIHHVVHHSSLPATIDDIYRKIENQEPIEPGHLVLLLGIIANTVEVWSWHDEIEGYDSIFPSAVEINSQTPFWIKSAMNVIKNGENGPPLALETIQGIIILAFAVSNTEGVSLRYRSLISTGLLLSRELGLHRIDHESNAATANTIRAEMGRRVWWYLVATDWSVPTFQRKQLLLKLYELEIY</sequence>
<keyword evidence="2" id="KW-0805">Transcription regulation</keyword>
<evidence type="ECO:0000256" key="2">
    <source>
        <dbReference type="ARBA" id="ARBA00023015"/>
    </source>
</evidence>
<dbReference type="Pfam" id="PF00172">
    <property type="entry name" value="Zn_clus"/>
    <property type="match status" value="1"/>
</dbReference>
<dbReference type="GO" id="GO:0000981">
    <property type="term" value="F:DNA-binding transcription factor activity, RNA polymerase II-specific"/>
    <property type="evidence" value="ECO:0007669"/>
    <property type="project" value="InterPro"/>
</dbReference>
<evidence type="ECO:0000256" key="5">
    <source>
        <dbReference type="ARBA" id="ARBA00023242"/>
    </source>
</evidence>
<dbReference type="PANTHER" id="PTHR31001:SF90">
    <property type="entry name" value="CENTROMERE DNA-BINDING PROTEIN COMPLEX CBF3 SUBUNIT B"/>
    <property type="match status" value="1"/>
</dbReference>
<dbReference type="Proteomes" id="UP001147747">
    <property type="component" value="Unassembled WGS sequence"/>
</dbReference>
<dbReference type="GO" id="GO:0005634">
    <property type="term" value="C:nucleus"/>
    <property type="evidence" value="ECO:0007669"/>
    <property type="project" value="UniProtKB-SubCell"/>
</dbReference>
<dbReference type="AlphaFoldDB" id="A0A9W9SEB1"/>
<name>A0A9W9SEB1_9EURO</name>
<dbReference type="PANTHER" id="PTHR31001">
    <property type="entry name" value="UNCHARACTERIZED TRANSCRIPTIONAL REGULATORY PROTEIN"/>
    <property type="match status" value="1"/>
</dbReference>
<dbReference type="EMBL" id="JAPZBU010000012">
    <property type="protein sequence ID" value="KAJ5376440.1"/>
    <property type="molecule type" value="Genomic_DNA"/>
</dbReference>
<evidence type="ECO:0000256" key="1">
    <source>
        <dbReference type="ARBA" id="ARBA00004123"/>
    </source>
</evidence>
<dbReference type="SUPFAM" id="SSF57701">
    <property type="entry name" value="Zn2/Cys6 DNA-binding domain"/>
    <property type="match status" value="1"/>
</dbReference>
<evidence type="ECO:0000256" key="4">
    <source>
        <dbReference type="ARBA" id="ARBA00023163"/>
    </source>
</evidence>
<keyword evidence="5" id="KW-0539">Nucleus</keyword>
<evidence type="ECO:0000256" key="3">
    <source>
        <dbReference type="ARBA" id="ARBA00023125"/>
    </source>
</evidence>
<dbReference type="InterPro" id="IPR050613">
    <property type="entry name" value="Sec_Metabolite_Reg"/>
</dbReference>
<comment type="subcellular location">
    <subcellularLocation>
        <location evidence="1">Nucleus</location>
    </subcellularLocation>
</comment>
<feature type="region of interest" description="Disordered" evidence="6">
    <location>
        <begin position="144"/>
        <end position="182"/>
    </location>
</feature>
<dbReference type="InterPro" id="IPR036864">
    <property type="entry name" value="Zn2-C6_fun-type_DNA-bd_sf"/>
</dbReference>
<dbReference type="CDD" id="cd00067">
    <property type="entry name" value="GAL4"/>
    <property type="match status" value="1"/>
</dbReference>
<accession>A0A9W9SEB1</accession>
<dbReference type="Gene3D" id="4.10.240.10">
    <property type="entry name" value="Zn(2)-C6 fungal-type DNA-binding domain"/>
    <property type="match status" value="1"/>
</dbReference>
<dbReference type="PROSITE" id="PS50048">
    <property type="entry name" value="ZN2_CY6_FUNGAL_2"/>
    <property type="match status" value="1"/>
</dbReference>
<reference evidence="8" key="1">
    <citation type="submission" date="2022-12" db="EMBL/GenBank/DDBJ databases">
        <authorList>
            <person name="Petersen C."/>
        </authorList>
    </citation>
    <scope>NUCLEOTIDE SEQUENCE</scope>
    <source>
        <strain evidence="8">IBT 29677</strain>
    </source>
</reference>
<dbReference type="PROSITE" id="PS00463">
    <property type="entry name" value="ZN2_CY6_FUNGAL_1"/>
    <property type="match status" value="1"/>
</dbReference>
<proteinExistence type="predicted"/>
<dbReference type="SMART" id="SM00066">
    <property type="entry name" value="GAL4"/>
    <property type="match status" value="1"/>
</dbReference>
<dbReference type="RefSeq" id="XP_056481470.1">
    <property type="nucleotide sequence ID" value="XM_056637963.1"/>
</dbReference>
<dbReference type="CDD" id="cd12148">
    <property type="entry name" value="fungal_TF_MHR"/>
    <property type="match status" value="1"/>
</dbReference>
<keyword evidence="4" id="KW-0804">Transcription</keyword>
<evidence type="ECO:0000259" key="7">
    <source>
        <dbReference type="PROSITE" id="PS50048"/>
    </source>
</evidence>
<evidence type="ECO:0000313" key="9">
    <source>
        <dbReference type="Proteomes" id="UP001147747"/>
    </source>
</evidence>
<evidence type="ECO:0000313" key="8">
    <source>
        <dbReference type="EMBL" id="KAJ5376440.1"/>
    </source>
</evidence>
<gene>
    <name evidence="8" type="ORF">N7509_013326</name>
</gene>
<dbReference type="GeneID" id="81376943"/>
<dbReference type="OrthoDB" id="3014581at2759"/>
<organism evidence="8 9">
    <name type="scientific">Penicillium cosmopolitanum</name>
    <dbReference type="NCBI Taxonomy" id="1131564"/>
    <lineage>
        <taxon>Eukaryota</taxon>
        <taxon>Fungi</taxon>
        <taxon>Dikarya</taxon>
        <taxon>Ascomycota</taxon>
        <taxon>Pezizomycotina</taxon>
        <taxon>Eurotiomycetes</taxon>
        <taxon>Eurotiomycetidae</taxon>
        <taxon>Eurotiales</taxon>
        <taxon>Aspergillaceae</taxon>
        <taxon>Penicillium</taxon>
    </lineage>
</organism>
<feature type="region of interest" description="Disordered" evidence="6">
    <location>
        <begin position="89"/>
        <end position="108"/>
    </location>
</feature>
<protein>
    <recommendedName>
        <fullName evidence="7">Zn(2)-C6 fungal-type domain-containing protein</fullName>
    </recommendedName>
</protein>
<keyword evidence="3" id="KW-0238">DNA-binding</keyword>
<evidence type="ECO:0000256" key="6">
    <source>
        <dbReference type="SAM" id="MobiDB-lite"/>
    </source>
</evidence>
<dbReference type="GO" id="GO:0003677">
    <property type="term" value="F:DNA binding"/>
    <property type="evidence" value="ECO:0007669"/>
    <property type="project" value="UniProtKB-KW"/>
</dbReference>